<feature type="transmembrane region" description="Helical" evidence="2">
    <location>
        <begin position="53"/>
        <end position="76"/>
    </location>
</feature>
<feature type="compositionally biased region" description="Gly residues" evidence="1">
    <location>
        <begin position="201"/>
        <end position="287"/>
    </location>
</feature>
<feature type="transmembrane region" description="Helical" evidence="2">
    <location>
        <begin position="96"/>
        <end position="118"/>
    </location>
</feature>
<keyword evidence="2" id="KW-0472">Membrane</keyword>
<feature type="region of interest" description="Disordered" evidence="1">
    <location>
        <begin position="194"/>
        <end position="296"/>
    </location>
</feature>
<evidence type="ECO:0000256" key="1">
    <source>
        <dbReference type="SAM" id="MobiDB-lite"/>
    </source>
</evidence>
<dbReference type="InterPro" id="IPR025325">
    <property type="entry name" value="DUF4231"/>
</dbReference>
<evidence type="ECO:0000313" key="3">
    <source>
        <dbReference type="EMBL" id="QHU16253.1"/>
    </source>
</evidence>
<evidence type="ECO:0000256" key="2">
    <source>
        <dbReference type="SAM" id="Phobius"/>
    </source>
</evidence>
<name>A0A6C0KFY6_9ZZZZ</name>
<keyword evidence="2" id="KW-0812">Transmembrane</keyword>
<dbReference type="EMBL" id="MN740878">
    <property type="protein sequence ID" value="QHU16253.1"/>
    <property type="molecule type" value="Genomic_DNA"/>
</dbReference>
<reference evidence="3" key="1">
    <citation type="journal article" date="2020" name="Nature">
        <title>Giant virus diversity and host interactions through global metagenomics.</title>
        <authorList>
            <person name="Schulz F."/>
            <person name="Roux S."/>
            <person name="Paez-Espino D."/>
            <person name="Jungbluth S."/>
            <person name="Walsh D.A."/>
            <person name="Denef V.J."/>
            <person name="McMahon K.D."/>
            <person name="Konstantinidis K.T."/>
            <person name="Eloe-Fadrosh E.A."/>
            <person name="Kyrpides N.C."/>
            <person name="Woyke T."/>
        </authorList>
    </citation>
    <scope>NUCLEOTIDE SEQUENCE</scope>
    <source>
        <strain evidence="3">GVMAG-S-3300011013-78</strain>
    </source>
</reference>
<sequence>MVCGCGVINGSFPQQIESIASLTDMLPIQRYSFYHRYVKIVQHMEVQMKRTTLMYNIFSLLTTVGSILVPALISIQDKPFSSSDTSPEDIEFHNSQVYWAGWGVSLVVTMSNGIIKLFSIDKTYITRHLRYNDFKKEGWLFLQLGGHYKNFTSHNRAFAVFAANIETIKLLQIHEEFVPENSASFSAVREHINRGDNDGVGNDGVGGGNDGVGGGNDGVGVGNDGVGGGNDGVGNDGVGNDGVGGGNDGVGNDGVGGGNDGVGGGNDGVGGGNDGVGGGNDGVGRGRGNPRFDSVV</sequence>
<organism evidence="3">
    <name type="scientific">viral metagenome</name>
    <dbReference type="NCBI Taxonomy" id="1070528"/>
    <lineage>
        <taxon>unclassified sequences</taxon>
        <taxon>metagenomes</taxon>
        <taxon>organismal metagenomes</taxon>
    </lineage>
</organism>
<dbReference type="AlphaFoldDB" id="A0A6C0KFY6"/>
<accession>A0A6C0KFY6</accession>
<keyword evidence="2" id="KW-1133">Transmembrane helix</keyword>
<proteinExistence type="predicted"/>
<protein>
    <submittedName>
        <fullName evidence="3">Uncharacterized protein</fullName>
    </submittedName>
</protein>
<dbReference type="Pfam" id="PF14015">
    <property type="entry name" value="DUF4231"/>
    <property type="match status" value="1"/>
</dbReference>